<keyword evidence="11" id="KW-1185">Reference proteome</keyword>
<dbReference type="GO" id="GO:0005886">
    <property type="term" value="C:plasma membrane"/>
    <property type="evidence" value="ECO:0007669"/>
    <property type="project" value="UniProtKB-SubCell"/>
</dbReference>
<evidence type="ECO:0000256" key="9">
    <source>
        <dbReference type="SAM" id="SignalP"/>
    </source>
</evidence>
<evidence type="ECO:0000313" key="10">
    <source>
        <dbReference type="EMBL" id="CAG7823117.1"/>
    </source>
</evidence>
<dbReference type="PANTHER" id="PTHR42643:SF24">
    <property type="entry name" value="IONOTROPIC RECEPTOR 60A"/>
    <property type="match status" value="1"/>
</dbReference>
<evidence type="ECO:0000256" key="1">
    <source>
        <dbReference type="ARBA" id="ARBA00004651"/>
    </source>
</evidence>
<dbReference type="OrthoDB" id="5984008at2759"/>
<evidence type="ECO:0000256" key="6">
    <source>
        <dbReference type="ARBA" id="ARBA00023170"/>
    </source>
</evidence>
<reference evidence="10" key="1">
    <citation type="submission" date="2021-06" db="EMBL/GenBank/DDBJ databases">
        <authorList>
            <person name="Hodson N. C."/>
            <person name="Mongue J. A."/>
            <person name="Jaron S. K."/>
        </authorList>
    </citation>
    <scope>NUCLEOTIDE SEQUENCE</scope>
</reference>
<evidence type="ECO:0000256" key="4">
    <source>
        <dbReference type="ARBA" id="ARBA00022989"/>
    </source>
</evidence>
<dbReference type="PANTHER" id="PTHR42643">
    <property type="entry name" value="IONOTROPIC RECEPTOR 20A-RELATED"/>
    <property type="match status" value="1"/>
</dbReference>
<comment type="subcellular location">
    <subcellularLocation>
        <location evidence="1">Cell membrane</location>
        <topology evidence="1">Multi-pass membrane protein</topology>
    </subcellularLocation>
</comment>
<keyword evidence="7" id="KW-0325">Glycoprotein</keyword>
<sequence>MSWYIILLLWCSSSHSSEIHQRILYNTIFDSTSRLATDCTYRLIGNHNNDFVKRLKDTPVVQFSLQPKTVARVTEVSRHSSACAITTVFLDGILHTTDNNLLFELLKSQRHGTMYTVFVAKETELENTFSIPAVQRLKYALGIAMDSLKFYSDFQNGHLMFHDRMSWESFPRNWRCLQNRHLKIGAFRNPGRFVLDPISGKPLNGLGSYKIFIEQLQRFNNLSIDLQLGFEKIDEPNNGTLVGFAGEVANYSKDALLSLAQLDSRYKRADFTNCLIRASFQFFTSLPKYSITWKAIFHPFDMKVWILVLASITTVVPVLYVKFRLDGQHKNSIDNWFHASRLVFHAVLQQGSVTAPKMGILMTPLLFYGMVLGVCYNLKLLSFITALIPEEIPKTFQELALREDYNIYGLFYDGSSERLLFNSSKDTIFQRIGQRMRNKKTFFNCVASVFNEPKGVCMGWDSQIRCFVAKNFTIANSFYPLKVSPSSLEVCSQGLLQKNSKYLSDFNLFIAATSETGLMKHWHELTEKYLTSMGREWILSQNRSKFFERLQSDLLHSKNDTIQLKHILPVVMMVVVFQCLGALSFIAELFSPPMANTAP</sequence>
<keyword evidence="9" id="KW-0732">Signal</keyword>
<feature type="transmembrane region" description="Helical" evidence="8">
    <location>
        <begin position="304"/>
        <end position="323"/>
    </location>
</feature>
<gene>
    <name evidence="10" type="ORF">AFUS01_LOCUS33353</name>
</gene>
<dbReference type="EMBL" id="CAJVCH010528436">
    <property type="protein sequence ID" value="CAG7823117.1"/>
    <property type="molecule type" value="Genomic_DNA"/>
</dbReference>
<accession>A0A8J2KZU8</accession>
<protein>
    <submittedName>
        <fullName evidence="10">Uncharacterized protein</fullName>
    </submittedName>
</protein>
<evidence type="ECO:0000313" key="11">
    <source>
        <dbReference type="Proteomes" id="UP000708208"/>
    </source>
</evidence>
<feature type="chain" id="PRO_5035308778" evidence="9">
    <location>
        <begin position="17"/>
        <end position="599"/>
    </location>
</feature>
<keyword evidence="4 8" id="KW-1133">Transmembrane helix</keyword>
<comment type="caution">
    <text evidence="10">The sequence shown here is derived from an EMBL/GenBank/DDBJ whole genome shotgun (WGS) entry which is preliminary data.</text>
</comment>
<keyword evidence="6" id="KW-0675">Receptor</keyword>
<name>A0A8J2KZU8_9HEXA</name>
<keyword evidence="2" id="KW-1003">Cell membrane</keyword>
<evidence type="ECO:0000256" key="2">
    <source>
        <dbReference type="ARBA" id="ARBA00022475"/>
    </source>
</evidence>
<keyword evidence="3 8" id="KW-0812">Transmembrane</keyword>
<organism evidence="10 11">
    <name type="scientific">Allacma fusca</name>
    <dbReference type="NCBI Taxonomy" id="39272"/>
    <lineage>
        <taxon>Eukaryota</taxon>
        <taxon>Metazoa</taxon>
        <taxon>Ecdysozoa</taxon>
        <taxon>Arthropoda</taxon>
        <taxon>Hexapoda</taxon>
        <taxon>Collembola</taxon>
        <taxon>Symphypleona</taxon>
        <taxon>Sminthuridae</taxon>
        <taxon>Allacma</taxon>
    </lineage>
</organism>
<proteinExistence type="predicted"/>
<dbReference type="AlphaFoldDB" id="A0A8J2KZU8"/>
<feature type="transmembrane region" description="Helical" evidence="8">
    <location>
        <begin position="567"/>
        <end position="587"/>
    </location>
</feature>
<evidence type="ECO:0000256" key="3">
    <source>
        <dbReference type="ARBA" id="ARBA00022692"/>
    </source>
</evidence>
<feature type="signal peptide" evidence="9">
    <location>
        <begin position="1"/>
        <end position="16"/>
    </location>
</feature>
<keyword evidence="5 8" id="KW-0472">Membrane</keyword>
<dbReference type="InterPro" id="IPR052192">
    <property type="entry name" value="Insect_Ionotropic_Sensory_Rcpt"/>
</dbReference>
<evidence type="ECO:0000256" key="7">
    <source>
        <dbReference type="ARBA" id="ARBA00023180"/>
    </source>
</evidence>
<evidence type="ECO:0000256" key="5">
    <source>
        <dbReference type="ARBA" id="ARBA00023136"/>
    </source>
</evidence>
<dbReference type="Proteomes" id="UP000708208">
    <property type="component" value="Unassembled WGS sequence"/>
</dbReference>
<evidence type="ECO:0000256" key="8">
    <source>
        <dbReference type="SAM" id="Phobius"/>
    </source>
</evidence>